<dbReference type="eggNOG" id="COG3666">
    <property type="taxonomic scope" value="Bacteria"/>
</dbReference>
<dbReference type="AlphaFoldDB" id="W7QJE1"/>
<evidence type="ECO:0000313" key="3">
    <source>
        <dbReference type="Proteomes" id="UP000019276"/>
    </source>
</evidence>
<protein>
    <submittedName>
        <fullName evidence="2">Transposase IS4 family protein</fullName>
    </submittedName>
</protein>
<keyword evidence="3" id="KW-1185">Reference proteome</keyword>
<evidence type="ECO:0000256" key="1">
    <source>
        <dbReference type="SAM" id="MobiDB-lite"/>
    </source>
</evidence>
<accession>W7QJE1</accession>
<sequence>MNTNIEPLFTQVLMICEQENLIGHNMFAIDGCKMPSNASKEWSGTHQELKQKAERLKQASKSGQKIPYI</sequence>
<dbReference type="EMBL" id="ARZY01000002">
    <property type="protein sequence ID" value="EWH12006.1"/>
    <property type="molecule type" value="Genomic_DNA"/>
</dbReference>
<reference evidence="2 3" key="1">
    <citation type="journal article" date="2014" name="Genome Announc.">
        <title>Draft Genome Sequence of the Agar-Degrading Bacterium Catenovulum sp. Strain DS-2, Isolated from Intestines of Haliotis diversicolor.</title>
        <authorList>
            <person name="Shan D."/>
            <person name="Li X."/>
            <person name="Gu Z."/>
            <person name="Wei G."/>
            <person name="Gao Z."/>
            <person name="Shao Z."/>
        </authorList>
    </citation>
    <scope>NUCLEOTIDE SEQUENCE [LARGE SCALE GENOMIC DNA]</scope>
    <source>
        <strain evidence="2 3">DS-2</strain>
    </source>
</reference>
<feature type="region of interest" description="Disordered" evidence="1">
    <location>
        <begin position="39"/>
        <end position="69"/>
    </location>
</feature>
<dbReference type="STRING" id="1328313.DS2_02443"/>
<name>W7QJE1_9ALTE</name>
<comment type="caution">
    <text evidence="2">The sequence shown here is derived from an EMBL/GenBank/DDBJ whole genome shotgun (WGS) entry which is preliminary data.</text>
</comment>
<gene>
    <name evidence="2" type="ORF">DS2_02443</name>
</gene>
<feature type="compositionally biased region" description="Basic and acidic residues" evidence="1">
    <location>
        <begin position="47"/>
        <end position="57"/>
    </location>
</feature>
<evidence type="ECO:0000313" key="2">
    <source>
        <dbReference type="EMBL" id="EWH12006.1"/>
    </source>
</evidence>
<organism evidence="2 3">
    <name type="scientific">Catenovulum agarivorans DS-2</name>
    <dbReference type="NCBI Taxonomy" id="1328313"/>
    <lineage>
        <taxon>Bacteria</taxon>
        <taxon>Pseudomonadati</taxon>
        <taxon>Pseudomonadota</taxon>
        <taxon>Gammaproteobacteria</taxon>
        <taxon>Alteromonadales</taxon>
        <taxon>Alteromonadaceae</taxon>
        <taxon>Catenovulum</taxon>
    </lineage>
</organism>
<dbReference type="Proteomes" id="UP000019276">
    <property type="component" value="Unassembled WGS sequence"/>
</dbReference>
<proteinExistence type="predicted"/>